<keyword evidence="2" id="KW-1185">Reference proteome</keyword>
<evidence type="ECO:0000313" key="1">
    <source>
        <dbReference type="EMBL" id="CAG8842496.1"/>
    </source>
</evidence>
<evidence type="ECO:0000313" key="2">
    <source>
        <dbReference type="Proteomes" id="UP000789901"/>
    </source>
</evidence>
<dbReference type="Proteomes" id="UP000789901">
    <property type="component" value="Unassembled WGS sequence"/>
</dbReference>
<gene>
    <name evidence="1" type="ORF">GMARGA_LOCUS36017</name>
</gene>
<protein>
    <submittedName>
        <fullName evidence="1">4081_t:CDS:1</fullName>
    </submittedName>
</protein>
<proteinExistence type="predicted"/>
<dbReference type="EMBL" id="CAJVQB010069168">
    <property type="protein sequence ID" value="CAG8842496.1"/>
    <property type="molecule type" value="Genomic_DNA"/>
</dbReference>
<organism evidence="1 2">
    <name type="scientific">Gigaspora margarita</name>
    <dbReference type="NCBI Taxonomy" id="4874"/>
    <lineage>
        <taxon>Eukaryota</taxon>
        <taxon>Fungi</taxon>
        <taxon>Fungi incertae sedis</taxon>
        <taxon>Mucoromycota</taxon>
        <taxon>Glomeromycotina</taxon>
        <taxon>Glomeromycetes</taxon>
        <taxon>Diversisporales</taxon>
        <taxon>Gigasporaceae</taxon>
        <taxon>Gigaspora</taxon>
    </lineage>
</organism>
<comment type="caution">
    <text evidence="1">The sequence shown here is derived from an EMBL/GenBank/DDBJ whole genome shotgun (WGS) entry which is preliminary data.</text>
</comment>
<sequence>IIKSHAALENLATKIEEENNNKLKDFSRNIHFNILSNKW</sequence>
<feature type="non-terminal residue" evidence="1">
    <location>
        <position position="1"/>
    </location>
</feature>
<accession>A0ABN7WXY4</accession>
<name>A0ABN7WXY4_GIGMA</name>
<reference evidence="1 2" key="1">
    <citation type="submission" date="2021-06" db="EMBL/GenBank/DDBJ databases">
        <authorList>
            <person name="Kallberg Y."/>
            <person name="Tangrot J."/>
            <person name="Rosling A."/>
        </authorList>
    </citation>
    <scope>NUCLEOTIDE SEQUENCE [LARGE SCALE GENOMIC DNA]</scope>
    <source>
        <strain evidence="1 2">120-4 pot B 10/14</strain>
    </source>
</reference>